<dbReference type="CDD" id="cd10554">
    <property type="entry name" value="HycB_like"/>
    <property type="match status" value="1"/>
</dbReference>
<comment type="caution">
    <text evidence="8">The sequence shown here is derived from an EMBL/GenBank/DDBJ whole genome shotgun (WGS) entry which is preliminary data.</text>
</comment>
<sequence length="190" mass="20686">MANLKENNFIYADPNKCLGCKSCEIACALAYAGCDLETAVAKQMQLKPRNIVVQVEATVVPIQCRQCDDAPCAHVCPVGALCQEDGLVKLNRENCVGCKICAMVCPFGSIVMTTETVQKTEGKRTNKARALKCDLCFSRHEKVTEEACACVQACPTQALALVDYESYRQMVLAARVQEIAKSRAIGSIRT</sequence>
<dbReference type="PANTHER" id="PTHR42859">
    <property type="entry name" value="OXIDOREDUCTASE"/>
    <property type="match status" value="1"/>
</dbReference>
<evidence type="ECO:0000256" key="6">
    <source>
        <dbReference type="ARBA" id="ARBA00023014"/>
    </source>
</evidence>
<proteinExistence type="predicted"/>
<dbReference type="EMBL" id="MLBF01000041">
    <property type="protein sequence ID" value="OLN28577.1"/>
    <property type="molecule type" value="Genomic_DNA"/>
</dbReference>
<protein>
    <submittedName>
        <fullName evidence="8">CO dehydrogenase iron-sulfur protein CooF</fullName>
    </submittedName>
</protein>
<keyword evidence="1" id="KW-0813">Transport</keyword>
<dbReference type="GO" id="GO:0051539">
    <property type="term" value="F:4 iron, 4 sulfur cluster binding"/>
    <property type="evidence" value="ECO:0007669"/>
    <property type="project" value="UniProtKB-KW"/>
</dbReference>
<keyword evidence="6" id="KW-0411">Iron-sulfur</keyword>
<dbReference type="InterPro" id="IPR050294">
    <property type="entry name" value="RnfB_subfamily"/>
</dbReference>
<dbReference type="Proteomes" id="UP000186102">
    <property type="component" value="Unassembled WGS sequence"/>
</dbReference>
<evidence type="ECO:0000256" key="3">
    <source>
        <dbReference type="ARBA" id="ARBA00022723"/>
    </source>
</evidence>
<dbReference type="InterPro" id="IPR017900">
    <property type="entry name" value="4Fe4S_Fe_S_CS"/>
</dbReference>
<evidence type="ECO:0000259" key="7">
    <source>
        <dbReference type="PROSITE" id="PS51379"/>
    </source>
</evidence>
<evidence type="ECO:0000313" key="9">
    <source>
        <dbReference type="Proteomes" id="UP000186102"/>
    </source>
</evidence>
<dbReference type="AlphaFoldDB" id="A0A1Q8QML2"/>
<dbReference type="PANTHER" id="PTHR42859:SF10">
    <property type="entry name" value="DIMETHYLSULFOXIDE REDUCTASE CHAIN B"/>
    <property type="match status" value="1"/>
</dbReference>
<evidence type="ECO:0000256" key="2">
    <source>
        <dbReference type="ARBA" id="ARBA00022485"/>
    </source>
</evidence>
<evidence type="ECO:0000256" key="4">
    <source>
        <dbReference type="ARBA" id="ARBA00022982"/>
    </source>
</evidence>
<evidence type="ECO:0000313" key="8">
    <source>
        <dbReference type="EMBL" id="OLN28577.1"/>
    </source>
</evidence>
<keyword evidence="2" id="KW-0004">4Fe-4S</keyword>
<evidence type="ECO:0000256" key="1">
    <source>
        <dbReference type="ARBA" id="ARBA00022448"/>
    </source>
</evidence>
<gene>
    <name evidence="8" type="ORF">DSOL_3955</name>
</gene>
<feature type="domain" description="4Fe-4S ferredoxin-type" evidence="7">
    <location>
        <begin position="8"/>
        <end position="27"/>
    </location>
</feature>
<accession>A0A1Q8QML2</accession>
<keyword evidence="5" id="KW-0408">Iron</keyword>
<dbReference type="SUPFAM" id="SSF54862">
    <property type="entry name" value="4Fe-4S ferredoxins"/>
    <property type="match status" value="1"/>
</dbReference>
<dbReference type="Gene3D" id="3.30.70.20">
    <property type="match status" value="2"/>
</dbReference>
<evidence type="ECO:0000256" key="5">
    <source>
        <dbReference type="ARBA" id="ARBA00023004"/>
    </source>
</evidence>
<dbReference type="RefSeq" id="WP_075366374.1">
    <property type="nucleotide sequence ID" value="NZ_MLBF01000041.1"/>
</dbReference>
<name>A0A1Q8QML2_9FIRM</name>
<keyword evidence="3" id="KW-0479">Metal-binding</keyword>
<dbReference type="STRING" id="1888891.DSOL_3955"/>
<dbReference type="InterPro" id="IPR017896">
    <property type="entry name" value="4Fe4S_Fe-S-bd"/>
</dbReference>
<dbReference type="GO" id="GO:0046872">
    <property type="term" value="F:metal ion binding"/>
    <property type="evidence" value="ECO:0007669"/>
    <property type="project" value="UniProtKB-KW"/>
</dbReference>
<feature type="domain" description="4Fe-4S ferredoxin-type" evidence="7">
    <location>
        <begin position="86"/>
        <end position="115"/>
    </location>
</feature>
<dbReference type="PROSITE" id="PS00198">
    <property type="entry name" value="4FE4S_FER_1"/>
    <property type="match status" value="1"/>
</dbReference>
<reference evidence="8 9" key="1">
    <citation type="submission" date="2016-09" db="EMBL/GenBank/DDBJ databases">
        <title>Complete genome of Desulfosporosinus sp. OL.</title>
        <authorList>
            <person name="Mardanov A."/>
            <person name="Beletsky A."/>
            <person name="Panova A."/>
            <person name="Karnachuk O."/>
            <person name="Ravin N."/>
        </authorList>
    </citation>
    <scope>NUCLEOTIDE SEQUENCE [LARGE SCALE GENOMIC DNA]</scope>
    <source>
        <strain evidence="8 9">OL</strain>
    </source>
</reference>
<dbReference type="Pfam" id="PF13247">
    <property type="entry name" value="Fer4_11"/>
    <property type="match status" value="1"/>
</dbReference>
<dbReference type="PROSITE" id="PS51379">
    <property type="entry name" value="4FE4S_FER_2"/>
    <property type="match status" value="2"/>
</dbReference>
<keyword evidence="9" id="KW-1185">Reference proteome</keyword>
<dbReference type="OrthoDB" id="1723058at2"/>
<organism evidence="8 9">
    <name type="scientific">Desulfosporosinus metallidurans</name>
    <dbReference type="NCBI Taxonomy" id="1888891"/>
    <lineage>
        <taxon>Bacteria</taxon>
        <taxon>Bacillati</taxon>
        <taxon>Bacillota</taxon>
        <taxon>Clostridia</taxon>
        <taxon>Eubacteriales</taxon>
        <taxon>Desulfitobacteriaceae</taxon>
        <taxon>Desulfosporosinus</taxon>
    </lineage>
</organism>
<keyword evidence="4" id="KW-0249">Electron transport</keyword>